<dbReference type="SUPFAM" id="SSF53155">
    <property type="entry name" value="Methylated DNA-protein cysteine methyltransferase domain"/>
    <property type="match status" value="1"/>
</dbReference>
<keyword evidence="5 9" id="KW-0808">Transferase</keyword>
<dbReference type="Pfam" id="PF01035">
    <property type="entry name" value="DNA_binding_1"/>
    <property type="match status" value="1"/>
</dbReference>
<dbReference type="GO" id="GO:0003908">
    <property type="term" value="F:methylated-DNA-[protein]-cysteine S-methyltransferase activity"/>
    <property type="evidence" value="ECO:0007669"/>
    <property type="project" value="UniProtKB-UniRule"/>
</dbReference>
<comment type="similarity">
    <text evidence="2 9">Belongs to the MGMT family.</text>
</comment>
<accession>A0A510X325</accession>
<dbReference type="Gene3D" id="1.10.10.10">
    <property type="entry name" value="Winged helix-like DNA-binding domain superfamily/Winged helix DNA-binding domain"/>
    <property type="match status" value="1"/>
</dbReference>
<dbReference type="EMBL" id="JAEDAF010000003">
    <property type="protein sequence ID" value="MBH8579311.1"/>
    <property type="molecule type" value="Genomic_DNA"/>
</dbReference>
<dbReference type="Gene3D" id="3.30.160.70">
    <property type="entry name" value="Methylated DNA-protein cysteine methyltransferase domain"/>
    <property type="match status" value="1"/>
</dbReference>
<dbReference type="EMBL" id="BJUK01000001">
    <property type="protein sequence ID" value="GEK45814.1"/>
    <property type="molecule type" value="Genomic_DNA"/>
</dbReference>
<protein>
    <recommendedName>
        <fullName evidence="9">Methylated-DNA--protein-cysteine methyltransferase</fullName>
        <ecNumber evidence="9">2.1.1.63</ecNumber>
    </recommendedName>
    <alternativeName>
        <fullName evidence="9">6-O-methylguanine-DNA methyltransferase</fullName>
        <shortName evidence="9">MGMT</shortName>
    </alternativeName>
    <alternativeName>
        <fullName evidence="9">O-6-methylguanine-DNA-alkyltransferase</fullName>
    </alternativeName>
</protein>
<dbReference type="InterPro" id="IPR036631">
    <property type="entry name" value="MGMT_N_sf"/>
</dbReference>
<dbReference type="GO" id="GO:0005737">
    <property type="term" value="C:cytoplasm"/>
    <property type="evidence" value="ECO:0007669"/>
    <property type="project" value="UniProtKB-SubCell"/>
</dbReference>
<proteinExistence type="inferred from homology"/>
<name>A0A510X325_9GAMM</name>
<dbReference type="RefSeq" id="WP_146800771.1">
    <property type="nucleotide sequence ID" value="NZ_BJUK01000001.1"/>
</dbReference>
<keyword evidence="7 9" id="KW-0234">DNA repair</keyword>
<keyword evidence="6 9" id="KW-0227">DNA damage</keyword>
<feature type="active site" description="Nucleophile; methyl group acceptor" evidence="9">
    <location>
        <position position="132"/>
    </location>
</feature>
<dbReference type="InterPro" id="IPR023546">
    <property type="entry name" value="MGMT"/>
</dbReference>
<comment type="caution">
    <text evidence="12">The sequence shown here is derived from an EMBL/GenBank/DDBJ whole genome shotgun (WGS) entry which is preliminary data.</text>
</comment>
<comment type="miscellaneous">
    <text evidence="9">This enzyme catalyzes only one turnover and therefore is not strictly catalytic. According to one definition, an enzyme is a biocatalyst that acts repeatedly and over many reaction cycles.</text>
</comment>
<dbReference type="GO" id="GO:0032259">
    <property type="term" value="P:methylation"/>
    <property type="evidence" value="ECO:0007669"/>
    <property type="project" value="UniProtKB-KW"/>
</dbReference>
<evidence type="ECO:0000313" key="13">
    <source>
        <dbReference type="EMBL" id="MBH8579311.1"/>
    </source>
</evidence>
<comment type="function">
    <text evidence="9">Involved in the cellular defense against the biological effects of O6-methylguanine (O6-MeG) and O4-methylthymine (O4-MeT) in DNA. Repairs the methylated nucleobase in DNA by stoichiometrically transferring the methyl group to a cysteine residue in the enzyme. This is a suicide reaction: the enzyme is irreversibly inactivated.</text>
</comment>
<dbReference type="Pfam" id="PF02870">
    <property type="entry name" value="Methyltransf_1N"/>
    <property type="match status" value="1"/>
</dbReference>
<dbReference type="CDD" id="cd06445">
    <property type="entry name" value="ATase"/>
    <property type="match status" value="1"/>
</dbReference>
<reference evidence="13 15" key="2">
    <citation type="submission" date="2020-12" db="EMBL/GenBank/DDBJ databases">
        <title>Draft genome sequence of Halomonas pacifica strain CARE-V15.</title>
        <authorList>
            <person name="Vignesh N."/>
            <person name="Thabitha A."/>
            <person name="Saravanan R."/>
            <person name="Manigandan V."/>
        </authorList>
    </citation>
    <scope>NUCLEOTIDE SEQUENCE [LARGE SCALE GENOMIC DNA]</scope>
    <source>
        <strain evidence="13 15">CARE-V15</strain>
    </source>
</reference>
<evidence type="ECO:0000256" key="3">
    <source>
        <dbReference type="ARBA" id="ARBA00022490"/>
    </source>
</evidence>
<evidence type="ECO:0000259" key="10">
    <source>
        <dbReference type="Pfam" id="PF01035"/>
    </source>
</evidence>
<dbReference type="SUPFAM" id="SSF46767">
    <property type="entry name" value="Methylated DNA-protein cysteine methyltransferase, C-terminal domain"/>
    <property type="match status" value="1"/>
</dbReference>
<dbReference type="EC" id="2.1.1.63" evidence="9"/>
<dbReference type="AlphaFoldDB" id="A0A510X325"/>
<dbReference type="NCBIfam" id="TIGR00589">
    <property type="entry name" value="ogt"/>
    <property type="match status" value="1"/>
</dbReference>
<dbReference type="InterPro" id="IPR036217">
    <property type="entry name" value="MethylDNA_cys_MeTrfase_DNAb"/>
</dbReference>
<evidence type="ECO:0000313" key="12">
    <source>
        <dbReference type="EMBL" id="GEK45814.1"/>
    </source>
</evidence>
<comment type="subcellular location">
    <subcellularLocation>
        <location evidence="9">Cytoplasm</location>
    </subcellularLocation>
</comment>
<comment type="catalytic activity">
    <reaction evidence="8 9">
        <text>a 6-O-methyl-2'-deoxyguanosine in DNA + L-cysteinyl-[protein] = S-methyl-L-cysteinyl-[protein] + a 2'-deoxyguanosine in DNA</text>
        <dbReference type="Rhea" id="RHEA:24000"/>
        <dbReference type="Rhea" id="RHEA-COMP:10131"/>
        <dbReference type="Rhea" id="RHEA-COMP:10132"/>
        <dbReference type="Rhea" id="RHEA-COMP:11367"/>
        <dbReference type="Rhea" id="RHEA-COMP:11368"/>
        <dbReference type="ChEBI" id="CHEBI:29950"/>
        <dbReference type="ChEBI" id="CHEBI:82612"/>
        <dbReference type="ChEBI" id="CHEBI:85445"/>
        <dbReference type="ChEBI" id="CHEBI:85448"/>
        <dbReference type="EC" id="2.1.1.63"/>
    </reaction>
</comment>
<evidence type="ECO:0000256" key="8">
    <source>
        <dbReference type="ARBA" id="ARBA00049348"/>
    </source>
</evidence>
<dbReference type="PROSITE" id="PS00374">
    <property type="entry name" value="MGMT"/>
    <property type="match status" value="1"/>
</dbReference>
<feature type="domain" description="Methylated-DNA-[protein]-cysteine S-methyltransferase DNA binding" evidence="10">
    <location>
        <begin position="81"/>
        <end position="160"/>
    </location>
</feature>
<evidence type="ECO:0000256" key="9">
    <source>
        <dbReference type="HAMAP-Rule" id="MF_00772"/>
    </source>
</evidence>
<dbReference type="Proteomes" id="UP000321275">
    <property type="component" value="Unassembled WGS sequence"/>
</dbReference>
<keyword evidence="14" id="KW-1185">Reference proteome</keyword>
<evidence type="ECO:0000259" key="11">
    <source>
        <dbReference type="Pfam" id="PF02870"/>
    </source>
</evidence>
<dbReference type="OrthoDB" id="9811249at2"/>
<reference evidence="12 14" key="1">
    <citation type="submission" date="2019-07" db="EMBL/GenBank/DDBJ databases">
        <title>Whole genome shotgun sequence of Halomonas pacifica NBRC 102220.</title>
        <authorList>
            <person name="Hosoyama A."/>
            <person name="Uohara A."/>
            <person name="Ohji S."/>
            <person name="Ichikawa N."/>
        </authorList>
    </citation>
    <scope>NUCLEOTIDE SEQUENCE [LARGE SCALE GENOMIC DNA]</scope>
    <source>
        <strain evidence="12 14">NBRC 102220</strain>
    </source>
</reference>
<dbReference type="InterPro" id="IPR036388">
    <property type="entry name" value="WH-like_DNA-bd_sf"/>
</dbReference>
<keyword evidence="3 9" id="KW-0963">Cytoplasm</keyword>
<dbReference type="GO" id="GO:0006307">
    <property type="term" value="P:DNA alkylation repair"/>
    <property type="evidence" value="ECO:0007669"/>
    <property type="project" value="UniProtKB-UniRule"/>
</dbReference>
<dbReference type="InterPro" id="IPR001497">
    <property type="entry name" value="MethylDNA_cys_MeTrfase_AS"/>
</dbReference>
<comment type="catalytic activity">
    <reaction evidence="1 9">
        <text>a 4-O-methyl-thymidine in DNA + L-cysteinyl-[protein] = a thymidine in DNA + S-methyl-L-cysteinyl-[protein]</text>
        <dbReference type="Rhea" id="RHEA:53428"/>
        <dbReference type="Rhea" id="RHEA-COMP:10131"/>
        <dbReference type="Rhea" id="RHEA-COMP:10132"/>
        <dbReference type="Rhea" id="RHEA-COMP:13555"/>
        <dbReference type="Rhea" id="RHEA-COMP:13556"/>
        <dbReference type="ChEBI" id="CHEBI:29950"/>
        <dbReference type="ChEBI" id="CHEBI:82612"/>
        <dbReference type="ChEBI" id="CHEBI:137386"/>
        <dbReference type="ChEBI" id="CHEBI:137387"/>
        <dbReference type="EC" id="2.1.1.63"/>
    </reaction>
</comment>
<dbReference type="PANTHER" id="PTHR10815:SF5">
    <property type="entry name" value="METHYLATED-DNA--PROTEIN-CYSTEINE METHYLTRANSFERASE"/>
    <property type="match status" value="1"/>
</dbReference>
<evidence type="ECO:0000313" key="14">
    <source>
        <dbReference type="Proteomes" id="UP000321275"/>
    </source>
</evidence>
<dbReference type="PANTHER" id="PTHR10815">
    <property type="entry name" value="METHYLATED-DNA--PROTEIN-CYSTEINE METHYLTRANSFERASE"/>
    <property type="match status" value="1"/>
</dbReference>
<evidence type="ECO:0000256" key="6">
    <source>
        <dbReference type="ARBA" id="ARBA00022763"/>
    </source>
</evidence>
<feature type="domain" description="Methylguanine DNA methyltransferase ribonuclease-like" evidence="11">
    <location>
        <begin position="22"/>
        <end position="77"/>
    </location>
</feature>
<evidence type="ECO:0000256" key="2">
    <source>
        <dbReference type="ARBA" id="ARBA00008711"/>
    </source>
</evidence>
<evidence type="ECO:0000256" key="4">
    <source>
        <dbReference type="ARBA" id="ARBA00022603"/>
    </source>
</evidence>
<dbReference type="InterPro" id="IPR008332">
    <property type="entry name" value="MethylG_MeTrfase_N"/>
</dbReference>
<gene>
    <name evidence="12" type="primary">ogt</name>
    <name evidence="12" type="ORF">HPA02_00970</name>
    <name evidence="13" type="ORF">I7V36_04300</name>
</gene>
<sequence length="168" mass="18124">MTAKASLATALDYYRPPAADALGLIRIRADATGITEIGFTLDEDAPPCPNELTERARAQLDEYFAGTRRAFDLPLAPIGTDFQRRVWAALATIPFGETRCYAEIAEQLRCKGGQRAVGAANGRNPIAIVVPCHRVIGSDGRLTGYAGGLGRKQWLLAHEAGEVPFLLE</sequence>
<keyword evidence="4 9" id="KW-0489">Methyltransferase</keyword>
<organism evidence="12 14">
    <name type="scientific">Bisbaumannia pacifica</name>
    <dbReference type="NCBI Taxonomy" id="77098"/>
    <lineage>
        <taxon>Bacteria</taxon>
        <taxon>Pseudomonadati</taxon>
        <taxon>Pseudomonadota</taxon>
        <taxon>Gammaproteobacteria</taxon>
        <taxon>Oceanospirillales</taxon>
        <taxon>Halomonadaceae</taxon>
        <taxon>Bisbaumannia</taxon>
    </lineage>
</organism>
<evidence type="ECO:0000256" key="5">
    <source>
        <dbReference type="ARBA" id="ARBA00022679"/>
    </source>
</evidence>
<evidence type="ECO:0000256" key="7">
    <source>
        <dbReference type="ARBA" id="ARBA00023204"/>
    </source>
</evidence>
<evidence type="ECO:0000313" key="15">
    <source>
        <dbReference type="Proteomes" id="UP000651738"/>
    </source>
</evidence>
<dbReference type="Proteomes" id="UP000651738">
    <property type="component" value="Unassembled WGS sequence"/>
</dbReference>
<dbReference type="HAMAP" id="MF_00772">
    <property type="entry name" value="OGT"/>
    <property type="match status" value="1"/>
</dbReference>
<evidence type="ECO:0000256" key="1">
    <source>
        <dbReference type="ARBA" id="ARBA00001286"/>
    </source>
</evidence>
<dbReference type="FunFam" id="1.10.10.10:FF:000214">
    <property type="entry name" value="Methylated-DNA--protein-cysteine methyltransferase"/>
    <property type="match status" value="1"/>
</dbReference>
<dbReference type="InterPro" id="IPR014048">
    <property type="entry name" value="MethylDNA_cys_MeTrfase_DNA-bd"/>
</dbReference>